<proteinExistence type="predicted"/>
<keyword evidence="3" id="KW-0443">Lipid metabolism</keyword>
<protein>
    <submittedName>
        <fullName evidence="4">Uncharacterized protein</fullName>
    </submittedName>
</protein>
<dbReference type="InterPro" id="IPR001753">
    <property type="entry name" value="Enoyl-CoA_hydra/iso"/>
</dbReference>
<keyword evidence="5" id="KW-1185">Reference proteome</keyword>
<dbReference type="CDD" id="cd06558">
    <property type="entry name" value="crotonase-like"/>
    <property type="match status" value="1"/>
</dbReference>
<comment type="catalytic activity">
    <reaction evidence="1">
        <text>a (3Z)-enoyl-CoA = a 4-saturated (2E)-enoyl-CoA</text>
        <dbReference type="Rhea" id="RHEA:45900"/>
        <dbReference type="ChEBI" id="CHEBI:85097"/>
        <dbReference type="ChEBI" id="CHEBI:85489"/>
        <dbReference type="EC" id="5.3.3.8"/>
    </reaction>
</comment>
<dbReference type="Pfam" id="PF00378">
    <property type="entry name" value="ECH_1"/>
    <property type="match status" value="1"/>
</dbReference>
<dbReference type="EMBL" id="VSWD01000012">
    <property type="protein sequence ID" value="KAK3085597.1"/>
    <property type="molecule type" value="Genomic_DNA"/>
</dbReference>
<dbReference type="FunFam" id="3.90.226.10:FF:000049">
    <property type="entry name" value="Enoyl-CoA delta isomerase 3"/>
    <property type="match status" value="1"/>
</dbReference>
<accession>A0AA88XQH1</accession>
<dbReference type="AlphaFoldDB" id="A0AA88XQH1"/>
<evidence type="ECO:0000256" key="1">
    <source>
        <dbReference type="ARBA" id="ARBA00000452"/>
    </source>
</evidence>
<dbReference type="Proteomes" id="UP001186944">
    <property type="component" value="Unassembled WGS sequence"/>
</dbReference>
<dbReference type="PANTHER" id="PTHR11941:SF75">
    <property type="entry name" value="ENOYL-COA HYDRATASE_ISOMERASE FAMILY PROTEIN"/>
    <property type="match status" value="1"/>
</dbReference>
<reference evidence="4" key="1">
    <citation type="submission" date="2019-08" db="EMBL/GenBank/DDBJ databases">
        <title>The improved chromosome-level genome for the pearl oyster Pinctada fucata martensii using PacBio sequencing and Hi-C.</title>
        <authorList>
            <person name="Zheng Z."/>
        </authorList>
    </citation>
    <scope>NUCLEOTIDE SEQUENCE</scope>
    <source>
        <strain evidence="4">ZZ-2019</strain>
        <tissue evidence="4">Adductor muscle</tissue>
    </source>
</reference>
<dbReference type="SUPFAM" id="SSF52096">
    <property type="entry name" value="ClpP/crotonase"/>
    <property type="match status" value="1"/>
</dbReference>
<dbReference type="GO" id="GO:0004165">
    <property type="term" value="F:delta(3)-delta(2)-enoyl-CoA isomerase activity"/>
    <property type="evidence" value="ECO:0007669"/>
    <property type="project" value="UniProtKB-EC"/>
</dbReference>
<gene>
    <name evidence="4" type="ORF">FSP39_005925</name>
</gene>
<evidence type="ECO:0000256" key="3">
    <source>
        <dbReference type="ARBA" id="ARBA00023098"/>
    </source>
</evidence>
<dbReference type="GO" id="GO:0005777">
    <property type="term" value="C:peroxisome"/>
    <property type="evidence" value="ECO:0007669"/>
    <property type="project" value="TreeGrafter"/>
</dbReference>
<name>A0AA88XQH1_PINIB</name>
<organism evidence="4 5">
    <name type="scientific">Pinctada imbricata</name>
    <name type="common">Atlantic pearl-oyster</name>
    <name type="synonym">Pinctada martensii</name>
    <dbReference type="NCBI Taxonomy" id="66713"/>
    <lineage>
        <taxon>Eukaryota</taxon>
        <taxon>Metazoa</taxon>
        <taxon>Spiralia</taxon>
        <taxon>Lophotrochozoa</taxon>
        <taxon>Mollusca</taxon>
        <taxon>Bivalvia</taxon>
        <taxon>Autobranchia</taxon>
        <taxon>Pteriomorphia</taxon>
        <taxon>Pterioida</taxon>
        <taxon>Pterioidea</taxon>
        <taxon>Pteriidae</taxon>
        <taxon>Pinctada</taxon>
    </lineage>
</organism>
<dbReference type="InterPro" id="IPR029045">
    <property type="entry name" value="ClpP/crotonase-like_dom_sf"/>
</dbReference>
<dbReference type="GO" id="GO:0006635">
    <property type="term" value="P:fatty acid beta-oxidation"/>
    <property type="evidence" value="ECO:0007669"/>
    <property type="project" value="TreeGrafter"/>
</dbReference>
<comment type="caution">
    <text evidence="4">The sequence shown here is derived from an EMBL/GenBank/DDBJ whole genome shotgun (WGS) entry which is preliminary data.</text>
</comment>
<dbReference type="Gene3D" id="3.90.226.10">
    <property type="entry name" value="2-enoyl-CoA Hydratase, Chain A, domain 1"/>
    <property type="match status" value="1"/>
</dbReference>
<evidence type="ECO:0000313" key="5">
    <source>
        <dbReference type="Proteomes" id="UP001186944"/>
    </source>
</evidence>
<sequence>MSLEDKYQVSFHDDGCAVLTMKNGQNRFNLTTLRIINKALDQVERNQSCRILVTTGDPGGRFYSNGIDLDWLMSDPSHMAEFTALLLDTMWRVMHFPIPTVCAINGHAFAGGAFLALCHDYRIMRSDKGWISWNETLIQYRIPESLKEVITTKIDSRAIRESVIYAKRITGPEAVSLGIIDCVTSPDKLISEAKSLGFGAIGKNNIDRDMLRTMKQDLFPRKVTETSKL</sequence>
<dbReference type="PANTHER" id="PTHR11941">
    <property type="entry name" value="ENOYL-COA HYDRATASE-RELATED"/>
    <property type="match status" value="1"/>
</dbReference>
<comment type="catalytic activity">
    <reaction evidence="2">
        <text>a (3E)-enoyl-CoA = a 4-saturated (2E)-enoyl-CoA</text>
        <dbReference type="Rhea" id="RHEA:45228"/>
        <dbReference type="ChEBI" id="CHEBI:58521"/>
        <dbReference type="ChEBI" id="CHEBI:85097"/>
        <dbReference type="EC" id="5.3.3.8"/>
    </reaction>
</comment>
<evidence type="ECO:0000313" key="4">
    <source>
        <dbReference type="EMBL" id="KAK3085597.1"/>
    </source>
</evidence>
<evidence type="ECO:0000256" key="2">
    <source>
        <dbReference type="ARBA" id="ARBA00000765"/>
    </source>
</evidence>